<feature type="compositionally biased region" description="Basic residues" evidence="1">
    <location>
        <begin position="214"/>
        <end position="226"/>
    </location>
</feature>
<feature type="compositionally biased region" description="Basic and acidic residues" evidence="1">
    <location>
        <begin position="314"/>
        <end position="347"/>
    </location>
</feature>
<feature type="compositionally biased region" description="Basic residues" evidence="1">
    <location>
        <begin position="142"/>
        <end position="159"/>
    </location>
</feature>
<organism evidence="2">
    <name type="scientific">uncultured Phycisphaerae bacterium</name>
    <dbReference type="NCBI Taxonomy" id="904963"/>
    <lineage>
        <taxon>Bacteria</taxon>
        <taxon>Pseudomonadati</taxon>
        <taxon>Planctomycetota</taxon>
        <taxon>Phycisphaerae</taxon>
        <taxon>environmental samples</taxon>
    </lineage>
</organism>
<feature type="compositionally biased region" description="Low complexity" evidence="1">
    <location>
        <begin position="227"/>
        <end position="245"/>
    </location>
</feature>
<feature type="non-terminal residue" evidence="2">
    <location>
        <position position="347"/>
    </location>
</feature>
<sequence>VPGQGPDPAQPGRDRPRGPPGRRVRVRREHAERPAGAVPAGVGPGGDRVDAVGRHAVQGPGDRRAPRLHRPRAAVQPPADRPAQGRRGAGRGRDREHAIAGGGARGRGVGAGGADGGRGAAADDPADPAAGAGAGSGQRVRPVQRARRRLLRLHPAARRQPRDRDRRRQRQGRPGQPDDGHGPGVFAGPGRQRLLPVRGGEADQPDGLPGRAAGRVRHPAVRRARRPQPAVHVLQRRPPAGPAAAGRGGQRAVGRQHGARRRPRRAVRAGRDRPAAGRHAAAVHGRAGRRPELRRRGVRPPAGDRGVPPGRGDGPGDRRQRAVDAPEVRRAGQADGRRDDDRGARRV</sequence>
<dbReference type="EMBL" id="CADCUQ010000013">
    <property type="protein sequence ID" value="CAA9372581.1"/>
    <property type="molecule type" value="Genomic_DNA"/>
</dbReference>
<feature type="compositionally biased region" description="Low complexity" evidence="1">
    <location>
        <begin position="299"/>
        <end position="310"/>
    </location>
</feature>
<feature type="compositionally biased region" description="Gly residues" evidence="1">
    <location>
        <begin position="100"/>
        <end position="119"/>
    </location>
</feature>
<gene>
    <name evidence="2" type="ORF">AVDCRST_MAG64-52</name>
</gene>
<accession>A0A6J4MYN8</accession>
<feature type="non-terminal residue" evidence="2">
    <location>
        <position position="1"/>
    </location>
</feature>
<feature type="region of interest" description="Disordered" evidence="1">
    <location>
        <begin position="1"/>
        <end position="347"/>
    </location>
</feature>
<feature type="compositionally biased region" description="Low complexity" evidence="1">
    <location>
        <begin position="120"/>
        <end position="131"/>
    </location>
</feature>
<reference evidence="2" key="1">
    <citation type="submission" date="2020-02" db="EMBL/GenBank/DDBJ databases">
        <authorList>
            <person name="Meier V. D."/>
        </authorList>
    </citation>
    <scope>NUCLEOTIDE SEQUENCE</scope>
    <source>
        <strain evidence="2">AVDCRST_MAG64</strain>
    </source>
</reference>
<protein>
    <submittedName>
        <fullName evidence="2">Serine phosphatase RsbU, regulator of sigma subunit</fullName>
    </submittedName>
</protein>
<evidence type="ECO:0000313" key="2">
    <source>
        <dbReference type="EMBL" id="CAA9372581.1"/>
    </source>
</evidence>
<proteinExistence type="predicted"/>
<dbReference type="AlphaFoldDB" id="A0A6J4MYN8"/>
<name>A0A6J4MYN8_9BACT</name>
<evidence type="ECO:0000256" key="1">
    <source>
        <dbReference type="SAM" id="MobiDB-lite"/>
    </source>
</evidence>
<feature type="compositionally biased region" description="Low complexity" evidence="1">
    <location>
        <begin position="73"/>
        <end position="86"/>
    </location>
</feature>
<feature type="compositionally biased region" description="Low complexity" evidence="1">
    <location>
        <begin position="1"/>
        <end position="11"/>
    </location>
</feature>
<feature type="compositionally biased region" description="Basic residues" evidence="1">
    <location>
        <begin position="257"/>
        <end position="268"/>
    </location>
</feature>